<name>A0A0D3E699_BRAOL</name>
<proteinExistence type="predicted"/>
<sequence>MKPSFQKPNFKPLLSSSTTATSSINLMCLIHQSCASSTFLYQEQKKIRFRTERERERERERET</sequence>
<dbReference type="EnsemblPlants" id="Bo9g059230.1">
    <property type="protein sequence ID" value="Bo9g059230.1"/>
    <property type="gene ID" value="Bo9g059230"/>
</dbReference>
<organism evidence="1 2">
    <name type="scientific">Brassica oleracea var. oleracea</name>
    <dbReference type="NCBI Taxonomy" id="109376"/>
    <lineage>
        <taxon>Eukaryota</taxon>
        <taxon>Viridiplantae</taxon>
        <taxon>Streptophyta</taxon>
        <taxon>Embryophyta</taxon>
        <taxon>Tracheophyta</taxon>
        <taxon>Spermatophyta</taxon>
        <taxon>Magnoliopsida</taxon>
        <taxon>eudicotyledons</taxon>
        <taxon>Gunneridae</taxon>
        <taxon>Pentapetalae</taxon>
        <taxon>rosids</taxon>
        <taxon>malvids</taxon>
        <taxon>Brassicales</taxon>
        <taxon>Brassicaceae</taxon>
        <taxon>Brassiceae</taxon>
        <taxon>Brassica</taxon>
    </lineage>
</organism>
<protein>
    <submittedName>
        <fullName evidence="1">Uncharacterized protein</fullName>
    </submittedName>
</protein>
<evidence type="ECO:0000313" key="2">
    <source>
        <dbReference type="Proteomes" id="UP000032141"/>
    </source>
</evidence>
<accession>A0A0D3E699</accession>
<keyword evidence="2" id="KW-1185">Reference proteome</keyword>
<dbReference type="Gramene" id="Bo9g059230.1">
    <property type="protein sequence ID" value="Bo9g059230.1"/>
    <property type="gene ID" value="Bo9g059230"/>
</dbReference>
<dbReference type="HOGENOM" id="CLU_2888886_0_0_1"/>
<reference evidence="1 2" key="1">
    <citation type="journal article" date="2014" name="Genome Biol.">
        <title>Transcriptome and methylome profiling reveals relics of genome dominance in the mesopolyploid Brassica oleracea.</title>
        <authorList>
            <person name="Parkin I.A."/>
            <person name="Koh C."/>
            <person name="Tang H."/>
            <person name="Robinson S.J."/>
            <person name="Kagale S."/>
            <person name="Clarke W.E."/>
            <person name="Town C.D."/>
            <person name="Nixon J."/>
            <person name="Krishnakumar V."/>
            <person name="Bidwell S.L."/>
            <person name="Denoeud F."/>
            <person name="Belcram H."/>
            <person name="Links M.G."/>
            <person name="Just J."/>
            <person name="Clarke C."/>
            <person name="Bender T."/>
            <person name="Huebert T."/>
            <person name="Mason A.S."/>
            <person name="Pires J.C."/>
            <person name="Barker G."/>
            <person name="Moore J."/>
            <person name="Walley P.G."/>
            <person name="Manoli S."/>
            <person name="Batley J."/>
            <person name="Edwards D."/>
            <person name="Nelson M.N."/>
            <person name="Wang X."/>
            <person name="Paterson A.H."/>
            <person name="King G."/>
            <person name="Bancroft I."/>
            <person name="Chalhoub B."/>
            <person name="Sharpe A.G."/>
        </authorList>
    </citation>
    <scope>NUCLEOTIDE SEQUENCE</scope>
    <source>
        <strain evidence="1 2">cv. TO1000</strain>
    </source>
</reference>
<reference evidence="1" key="2">
    <citation type="submission" date="2015-03" db="UniProtKB">
        <authorList>
            <consortium name="EnsemblPlants"/>
        </authorList>
    </citation>
    <scope>IDENTIFICATION</scope>
</reference>
<dbReference type="AlphaFoldDB" id="A0A0D3E699"/>
<evidence type="ECO:0000313" key="1">
    <source>
        <dbReference type="EnsemblPlants" id="Bo9g059230.1"/>
    </source>
</evidence>
<dbReference type="Proteomes" id="UP000032141">
    <property type="component" value="Chromosome C9"/>
</dbReference>